<feature type="signal peptide" evidence="2">
    <location>
        <begin position="1"/>
        <end position="18"/>
    </location>
</feature>
<proteinExistence type="predicted"/>
<dbReference type="OrthoDB" id="1398702at2"/>
<evidence type="ECO:0000256" key="2">
    <source>
        <dbReference type="SAM" id="SignalP"/>
    </source>
</evidence>
<dbReference type="Proteomes" id="UP000253436">
    <property type="component" value="Unassembled WGS sequence"/>
</dbReference>
<keyword evidence="5" id="KW-1185">Reference proteome</keyword>
<dbReference type="NCBIfam" id="TIGR04183">
    <property type="entry name" value="Por_Secre_tail"/>
    <property type="match status" value="1"/>
</dbReference>
<dbReference type="EMBL" id="QPJO01000001">
    <property type="protein sequence ID" value="RCW93337.1"/>
    <property type="molecule type" value="Genomic_DNA"/>
</dbReference>
<dbReference type="InterPro" id="IPR026444">
    <property type="entry name" value="Secre_tail"/>
</dbReference>
<comment type="caution">
    <text evidence="4">The sequence shown here is derived from an EMBL/GenBank/DDBJ whole genome shotgun (WGS) entry which is preliminary data.</text>
</comment>
<feature type="domain" description="Secretion system C-terminal sorting" evidence="3">
    <location>
        <begin position="330"/>
        <end position="399"/>
    </location>
</feature>
<dbReference type="Pfam" id="PF18962">
    <property type="entry name" value="Por_Secre_tail"/>
    <property type="match status" value="1"/>
</dbReference>
<organism evidence="4 5">
    <name type="scientific">Winogradskyella arenosi</name>
    <dbReference type="NCBI Taxonomy" id="533325"/>
    <lineage>
        <taxon>Bacteria</taxon>
        <taxon>Pseudomonadati</taxon>
        <taxon>Bacteroidota</taxon>
        <taxon>Flavobacteriia</taxon>
        <taxon>Flavobacteriales</taxon>
        <taxon>Flavobacteriaceae</taxon>
        <taxon>Winogradskyella</taxon>
    </lineage>
</organism>
<evidence type="ECO:0000313" key="4">
    <source>
        <dbReference type="EMBL" id="RCW93337.1"/>
    </source>
</evidence>
<feature type="chain" id="PRO_5016746458" evidence="2">
    <location>
        <begin position="19"/>
        <end position="400"/>
    </location>
</feature>
<keyword evidence="1 2" id="KW-0732">Signal</keyword>
<reference evidence="4 5" key="1">
    <citation type="submission" date="2018-07" db="EMBL/GenBank/DDBJ databases">
        <title>Genomic Encyclopedia of Type Strains, Phase III (KMG-III): the genomes of soil and plant-associated and newly described type strains.</title>
        <authorList>
            <person name="Whitman W."/>
        </authorList>
    </citation>
    <scope>NUCLEOTIDE SEQUENCE [LARGE SCALE GENOMIC DNA]</scope>
    <source>
        <strain evidence="4 5">CECT 7958</strain>
    </source>
</reference>
<dbReference type="RefSeq" id="WP_114307872.1">
    <property type="nucleotide sequence ID" value="NZ_QPJO01000001.1"/>
</dbReference>
<sequence length="400" mass="42418">MKQPLLFALLLVTAMGFAQTFSNIPTGTGYYINKLIVSPNGSDLTKELIEVRGPANQVIPDDLWLLVIDGDGNASNYGKVTQEIQLGDGTRTFGANGIFAIVCNYTDENTNEVTMNPYSALMDPDATVLTIELTGNNVTGGSSSNVSSQTPDIGYNGNFADASGSYMLIRGTDPDGVAVDGPESGEGLAFDGNIDATGDHTSWILYDSVAYLDDDVENGLPERGYAQVVFAQDMAVNGADQTATAGATVIDFPGSDPHIIMRQGTNTGYTTSDWAIGDTSGSAPDWELDDEDALPAAFLGWAGINTVYGALNPTAETLSTEQFNLNTLSVYPNPADDHITIKGTDQTIDSVEIFSILGKRVLKTTSLMNDAVDVSELTSGVYLLKINSGVNSVTKRIIIE</sequence>
<gene>
    <name evidence="4" type="ORF">DFQ08_101130</name>
</gene>
<evidence type="ECO:0000313" key="5">
    <source>
        <dbReference type="Proteomes" id="UP000253436"/>
    </source>
</evidence>
<dbReference type="AlphaFoldDB" id="A0A368ZJK8"/>
<accession>A0A368ZJK8</accession>
<protein>
    <submittedName>
        <fullName evidence="4">Putative secreted protein (Por secretion system target)</fullName>
    </submittedName>
</protein>
<evidence type="ECO:0000256" key="1">
    <source>
        <dbReference type="ARBA" id="ARBA00022729"/>
    </source>
</evidence>
<name>A0A368ZJK8_9FLAO</name>
<evidence type="ECO:0000259" key="3">
    <source>
        <dbReference type="Pfam" id="PF18962"/>
    </source>
</evidence>